<proteinExistence type="predicted"/>
<protein>
    <recommendedName>
        <fullName evidence="3">Addiction module toxin, HicA family</fullName>
    </recommendedName>
</protein>
<sequence length="89" mass="9974">MPKLPVFGSKALEGACRDLGFDIDYQSGKGGHALAKHPTRSPSHRQRPFITIKGDKEYGDPNFRSLIVREIMAFGYTRDQVIEAINKNL</sequence>
<organism evidence="1 2">
    <name type="scientific">Candidatus Curtissbacteria bacterium RIFCSPHIGHO2_01_FULL_41_13</name>
    <dbReference type="NCBI Taxonomy" id="1797745"/>
    <lineage>
        <taxon>Bacteria</taxon>
        <taxon>Candidatus Curtissiibacteriota</taxon>
    </lineage>
</organism>
<reference evidence="1 2" key="1">
    <citation type="journal article" date="2016" name="Nat. Commun.">
        <title>Thousands of microbial genomes shed light on interconnected biogeochemical processes in an aquifer system.</title>
        <authorList>
            <person name="Anantharaman K."/>
            <person name="Brown C.T."/>
            <person name="Hug L.A."/>
            <person name="Sharon I."/>
            <person name="Castelle C.J."/>
            <person name="Probst A.J."/>
            <person name="Thomas B.C."/>
            <person name="Singh A."/>
            <person name="Wilkins M.J."/>
            <person name="Karaoz U."/>
            <person name="Brodie E.L."/>
            <person name="Williams K.H."/>
            <person name="Hubbard S.S."/>
            <person name="Banfield J.F."/>
        </authorList>
    </citation>
    <scope>NUCLEOTIDE SEQUENCE [LARGE SCALE GENOMIC DNA]</scope>
</reference>
<name>A0A1F5G1A0_9BACT</name>
<dbReference type="EMBL" id="MFBA01000018">
    <property type="protein sequence ID" value="OGD85646.1"/>
    <property type="molecule type" value="Genomic_DNA"/>
</dbReference>
<evidence type="ECO:0008006" key="3">
    <source>
        <dbReference type="Google" id="ProtNLM"/>
    </source>
</evidence>
<evidence type="ECO:0000313" key="1">
    <source>
        <dbReference type="EMBL" id="OGD85646.1"/>
    </source>
</evidence>
<accession>A0A1F5G1A0</accession>
<evidence type="ECO:0000313" key="2">
    <source>
        <dbReference type="Proteomes" id="UP000177069"/>
    </source>
</evidence>
<gene>
    <name evidence="1" type="ORF">A2696_03150</name>
</gene>
<dbReference type="Proteomes" id="UP000177069">
    <property type="component" value="Unassembled WGS sequence"/>
</dbReference>
<comment type="caution">
    <text evidence="1">The sequence shown here is derived from an EMBL/GenBank/DDBJ whole genome shotgun (WGS) entry which is preliminary data.</text>
</comment>
<dbReference type="AlphaFoldDB" id="A0A1F5G1A0"/>